<evidence type="ECO:0000256" key="1">
    <source>
        <dbReference type="ARBA" id="ARBA00004496"/>
    </source>
</evidence>
<evidence type="ECO:0000256" key="9">
    <source>
        <dbReference type="ARBA" id="ARBA00061210"/>
    </source>
</evidence>
<dbReference type="Gene3D" id="3.40.1780.10">
    <property type="entry name" value="QueA-like"/>
    <property type="match status" value="1"/>
</dbReference>
<evidence type="ECO:0000256" key="3">
    <source>
        <dbReference type="ARBA" id="ARBA00011245"/>
    </source>
</evidence>
<gene>
    <name evidence="13" type="primary">queA</name>
    <name evidence="14" type="ORF">AYP45_02625</name>
</gene>
<keyword evidence="7 13" id="KW-0671">Queuosine biosynthesis</keyword>
<evidence type="ECO:0000256" key="8">
    <source>
        <dbReference type="ARBA" id="ARBA00052751"/>
    </source>
</evidence>
<comment type="subunit">
    <text evidence="3 13">Monomer.</text>
</comment>
<dbReference type="PANTHER" id="PTHR30307:SF0">
    <property type="entry name" value="S-ADENOSYLMETHIONINE:TRNA RIBOSYLTRANSFERASE-ISOMERASE"/>
    <property type="match status" value="1"/>
</dbReference>
<dbReference type="Proteomes" id="UP000189681">
    <property type="component" value="Unassembled WGS sequence"/>
</dbReference>
<dbReference type="Gene3D" id="2.40.10.240">
    <property type="entry name" value="QueA-like"/>
    <property type="match status" value="1"/>
</dbReference>
<sequence>MNSTASKPSNFYPKLSDYNYDLPRELIAQRPLENREDARLLILCRRTGKIEHRKFYEITEYLRPGDLLVLNNTKVIPALLQGKRISGANLELLLIEEREENQWRALIKSNAKLKIDEEIYLGDRILSAKLLRKNQDGSWLIQFDKNCHIKDMLIRIGKMPLPPYIKRTENNSSLCSSDKERYQTVFAQKEGAIAAPTAGLHFSQRTLERVKKHGVEIGFVTLHVGLGTFLPIKTDDIQKHHMHAEYYECPGEMIEKIKETKEHQHRVIAVGSTSCRVLESVAMNNNPPHTSGWTNLFIYPPYHFQHVDVLLTNFHLPKSTLLVLVCAFAGRENILNAYEIAKKEGYRFFSYGDCMMIV</sequence>
<comment type="similarity">
    <text evidence="9 13">Belongs to the QueA family.</text>
</comment>
<evidence type="ECO:0000313" key="14">
    <source>
        <dbReference type="EMBL" id="OOP57562.1"/>
    </source>
</evidence>
<dbReference type="EC" id="2.4.99.17" evidence="10 13"/>
<comment type="subcellular location">
    <subcellularLocation>
        <location evidence="1 13">Cytoplasm</location>
    </subcellularLocation>
</comment>
<evidence type="ECO:0000256" key="5">
    <source>
        <dbReference type="ARBA" id="ARBA00022679"/>
    </source>
</evidence>
<dbReference type="GO" id="GO:0008616">
    <property type="term" value="P:tRNA queuosine(34) biosynthetic process"/>
    <property type="evidence" value="ECO:0007669"/>
    <property type="project" value="UniProtKB-UniRule"/>
</dbReference>
<dbReference type="InterPro" id="IPR036100">
    <property type="entry name" value="QueA_sf"/>
</dbReference>
<accession>A0A1V4AWQ9</accession>
<evidence type="ECO:0000256" key="4">
    <source>
        <dbReference type="ARBA" id="ARBA00022490"/>
    </source>
</evidence>
<reference evidence="14 15" key="1">
    <citation type="journal article" date="2017" name="Water Res.">
        <title>Discovery and metagenomic analysis of an anammox bacterial enrichment related to Candidatus "Brocadia caroliniensis" in a full-scale glycerol-fed nitritation-denitritation separate centrate treatment process.</title>
        <authorList>
            <person name="Park H."/>
            <person name="Brotto A.C."/>
            <person name="van Loosdrecht M.C."/>
            <person name="Chandran K."/>
        </authorList>
    </citation>
    <scope>NUCLEOTIDE SEQUENCE [LARGE SCALE GENOMIC DNA]</scope>
    <source>
        <strain evidence="14">26THWARD</strain>
    </source>
</reference>
<comment type="pathway">
    <text evidence="2 13">tRNA modification; tRNA-queuosine biosynthesis.</text>
</comment>
<comment type="catalytic activity">
    <reaction evidence="8 13">
        <text>7-aminomethyl-7-carbaguanosine(34) in tRNA + S-adenosyl-L-methionine = epoxyqueuosine(34) in tRNA + adenine + L-methionine + 2 H(+)</text>
        <dbReference type="Rhea" id="RHEA:32155"/>
        <dbReference type="Rhea" id="RHEA-COMP:10342"/>
        <dbReference type="Rhea" id="RHEA-COMP:18582"/>
        <dbReference type="ChEBI" id="CHEBI:15378"/>
        <dbReference type="ChEBI" id="CHEBI:16708"/>
        <dbReference type="ChEBI" id="CHEBI:57844"/>
        <dbReference type="ChEBI" id="CHEBI:59789"/>
        <dbReference type="ChEBI" id="CHEBI:82833"/>
        <dbReference type="ChEBI" id="CHEBI:194443"/>
        <dbReference type="EC" id="2.4.99.17"/>
    </reaction>
</comment>
<keyword evidence="4 13" id="KW-0963">Cytoplasm</keyword>
<evidence type="ECO:0000256" key="11">
    <source>
        <dbReference type="ARBA" id="ARBA00069325"/>
    </source>
</evidence>
<dbReference type="InterPro" id="IPR042118">
    <property type="entry name" value="QueA_dom1"/>
</dbReference>
<keyword evidence="6 13" id="KW-0949">S-adenosyl-L-methionine</keyword>
<evidence type="ECO:0000256" key="7">
    <source>
        <dbReference type="ARBA" id="ARBA00022785"/>
    </source>
</evidence>
<dbReference type="GO" id="GO:0005737">
    <property type="term" value="C:cytoplasm"/>
    <property type="evidence" value="ECO:0007669"/>
    <property type="project" value="UniProtKB-SubCell"/>
</dbReference>
<dbReference type="NCBIfam" id="TIGR00113">
    <property type="entry name" value="queA"/>
    <property type="match status" value="1"/>
</dbReference>
<comment type="function">
    <text evidence="13">Transfers and isomerizes the ribose moiety from AdoMet to the 7-aminomethyl group of 7-deazaguanine (preQ1-tRNA) to give epoxyqueuosine (oQ-tRNA).</text>
</comment>
<dbReference type="NCBIfam" id="NF001140">
    <property type="entry name" value="PRK00147.1"/>
    <property type="match status" value="1"/>
</dbReference>
<evidence type="ECO:0000313" key="15">
    <source>
        <dbReference type="Proteomes" id="UP000189681"/>
    </source>
</evidence>
<dbReference type="InterPro" id="IPR003699">
    <property type="entry name" value="QueA"/>
</dbReference>
<dbReference type="UniPathway" id="UPA00392"/>
<dbReference type="HAMAP" id="MF_00113">
    <property type="entry name" value="QueA"/>
    <property type="match status" value="1"/>
</dbReference>
<evidence type="ECO:0000256" key="13">
    <source>
        <dbReference type="HAMAP-Rule" id="MF_00113"/>
    </source>
</evidence>
<proteinExistence type="inferred from homology"/>
<dbReference type="GO" id="GO:0051075">
    <property type="term" value="F:S-adenosylmethionine:tRNA ribosyltransferase-isomerase activity"/>
    <property type="evidence" value="ECO:0007669"/>
    <property type="project" value="UniProtKB-EC"/>
</dbReference>
<dbReference type="STRING" id="1004156.AYP45_02625"/>
<keyword evidence="5 13" id="KW-0808">Transferase</keyword>
<dbReference type="FunFam" id="3.40.1780.10:FF:000001">
    <property type="entry name" value="S-adenosylmethionine:tRNA ribosyltransferase-isomerase"/>
    <property type="match status" value="1"/>
</dbReference>
<dbReference type="FunFam" id="2.40.10.240:FF:000002">
    <property type="entry name" value="S-adenosylmethionine:tRNA ribosyltransferase-isomerase"/>
    <property type="match status" value="1"/>
</dbReference>
<protein>
    <recommendedName>
        <fullName evidence="11 13">S-adenosylmethionine:tRNA ribosyltransferase-isomerase</fullName>
        <ecNumber evidence="10 13">2.4.99.17</ecNumber>
    </recommendedName>
    <alternativeName>
        <fullName evidence="12 13">Queuosine biosynthesis protein QueA</fullName>
    </alternativeName>
</protein>
<evidence type="ECO:0000256" key="10">
    <source>
        <dbReference type="ARBA" id="ARBA00066503"/>
    </source>
</evidence>
<keyword evidence="14" id="KW-0413">Isomerase</keyword>
<dbReference type="PANTHER" id="PTHR30307">
    <property type="entry name" value="S-ADENOSYLMETHIONINE:TRNA RIBOSYLTRANSFERASE-ISOMERASE"/>
    <property type="match status" value="1"/>
</dbReference>
<dbReference type="Pfam" id="PF02547">
    <property type="entry name" value="Queuosine_synth"/>
    <property type="match status" value="1"/>
</dbReference>
<dbReference type="EMBL" id="AYTS01000024">
    <property type="protein sequence ID" value="OOP57562.1"/>
    <property type="molecule type" value="Genomic_DNA"/>
</dbReference>
<organism evidence="14 15">
    <name type="scientific">Candidatus Brocadia carolinensis</name>
    <dbReference type="NCBI Taxonomy" id="1004156"/>
    <lineage>
        <taxon>Bacteria</taxon>
        <taxon>Pseudomonadati</taxon>
        <taxon>Planctomycetota</taxon>
        <taxon>Candidatus Brocadiia</taxon>
        <taxon>Candidatus Brocadiales</taxon>
        <taxon>Candidatus Brocadiaceae</taxon>
        <taxon>Candidatus Brocadia</taxon>
    </lineage>
</organism>
<comment type="caution">
    <text evidence="14">The sequence shown here is derived from an EMBL/GenBank/DDBJ whole genome shotgun (WGS) entry which is preliminary data.</text>
</comment>
<evidence type="ECO:0000256" key="2">
    <source>
        <dbReference type="ARBA" id="ARBA00004691"/>
    </source>
</evidence>
<evidence type="ECO:0000256" key="6">
    <source>
        <dbReference type="ARBA" id="ARBA00022691"/>
    </source>
</evidence>
<name>A0A1V4AWQ9_9BACT</name>
<dbReference type="AlphaFoldDB" id="A0A1V4AWQ9"/>
<evidence type="ECO:0000256" key="12">
    <source>
        <dbReference type="ARBA" id="ARBA00076160"/>
    </source>
</evidence>
<dbReference type="SUPFAM" id="SSF111337">
    <property type="entry name" value="QueA-like"/>
    <property type="match status" value="1"/>
</dbReference>
<dbReference type="InterPro" id="IPR042119">
    <property type="entry name" value="QueA_dom2"/>
</dbReference>